<keyword evidence="6 8" id="KW-0472">Membrane</keyword>
<dbReference type="InterPro" id="IPR001905">
    <property type="entry name" value="Ammonium_transpt"/>
</dbReference>
<evidence type="ECO:0000256" key="5">
    <source>
        <dbReference type="ARBA" id="ARBA00022989"/>
    </source>
</evidence>
<evidence type="ECO:0000259" key="9">
    <source>
        <dbReference type="Pfam" id="PF00909"/>
    </source>
</evidence>
<feature type="transmembrane region" description="Helical" evidence="8">
    <location>
        <begin position="354"/>
        <end position="376"/>
    </location>
</feature>
<feature type="transmembrane region" description="Helical" evidence="8">
    <location>
        <begin position="291"/>
        <end position="312"/>
    </location>
</feature>
<feature type="transmembrane region" description="Helical" evidence="8">
    <location>
        <begin position="268"/>
        <end position="285"/>
    </location>
</feature>
<organism evidence="10 11">
    <name type="scientific">Hydrogenophaga intermedia</name>
    <dbReference type="NCBI Taxonomy" id="65786"/>
    <lineage>
        <taxon>Bacteria</taxon>
        <taxon>Pseudomonadati</taxon>
        <taxon>Pseudomonadota</taxon>
        <taxon>Betaproteobacteria</taxon>
        <taxon>Burkholderiales</taxon>
        <taxon>Comamonadaceae</taxon>
        <taxon>Hydrogenophaga</taxon>
    </lineage>
</organism>
<dbReference type="PANTHER" id="PTHR43029:SF10">
    <property type="entry name" value="AMMONIUM TRANSPORTER MEP2"/>
    <property type="match status" value="1"/>
</dbReference>
<proteinExistence type="inferred from homology"/>
<comment type="similarity">
    <text evidence="2 8">Belongs to the ammonia transporter channel (TC 1.A.11.2) family.</text>
</comment>
<dbReference type="GO" id="GO:0005886">
    <property type="term" value="C:plasma membrane"/>
    <property type="evidence" value="ECO:0007669"/>
    <property type="project" value="UniProtKB-SubCell"/>
</dbReference>
<feature type="transmembrane region" description="Helical" evidence="8">
    <location>
        <begin position="134"/>
        <end position="156"/>
    </location>
</feature>
<evidence type="ECO:0000256" key="6">
    <source>
        <dbReference type="ARBA" id="ARBA00023136"/>
    </source>
</evidence>
<dbReference type="Pfam" id="PF00909">
    <property type="entry name" value="Ammonium_transp"/>
    <property type="match status" value="1"/>
</dbReference>
<feature type="transmembrane region" description="Helical" evidence="8">
    <location>
        <begin position="48"/>
        <end position="71"/>
    </location>
</feature>
<feature type="transmembrane region" description="Helical" evidence="8">
    <location>
        <begin position="237"/>
        <end position="256"/>
    </location>
</feature>
<evidence type="ECO:0000313" key="11">
    <source>
        <dbReference type="Proteomes" id="UP000028878"/>
    </source>
</evidence>
<dbReference type="NCBIfam" id="TIGR00836">
    <property type="entry name" value="amt"/>
    <property type="match status" value="1"/>
</dbReference>
<evidence type="ECO:0000313" key="10">
    <source>
        <dbReference type="EMBL" id="CDN90277.1"/>
    </source>
</evidence>
<gene>
    <name evidence="10" type="ORF">BN948_04719</name>
</gene>
<feature type="transmembrane region" description="Helical" evidence="8">
    <location>
        <begin position="176"/>
        <end position="194"/>
    </location>
</feature>
<feature type="transmembrane region" description="Helical" evidence="8">
    <location>
        <begin position="108"/>
        <end position="127"/>
    </location>
</feature>
<evidence type="ECO:0000256" key="1">
    <source>
        <dbReference type="ARBA" id="ARBA00004141"/>
    </source>
</evidence>
<dbReference type="PROSITE" id="PS01219">
    <property type="entry name" value="AMMONIUM_TRANSP"/>
    <property type="match status" value="1"/>
</dbReference>
<reference evidence="11" key="1">
    <citation type="submission" date="2014-11" db="EMBL/GenBank/DDBJ databases">
        <title>Draft genome sequence of Hydrogenophaga intermedia S1.</title>
        <authorList>
            <person name="Gan H.M."/>
            <person name="Chew T.H."/>
            <person name="Stolz A."/>
        </authorList>
    </citation>
    <scope>NUCLEOTIDE SEQUENCE [LARGE SCALE GENOMIC DNA]</scope>
    <source>
        <strain evidence="11">S1</strain>
    </source>
</reference>
<dbReference type="InterPro" id="IPR018047">
    <property type="entry name" value="Ammonium_transpt_CS"/>
</dbReference>
<evidence type="ECO:0000256" key="2">
    <source>
        <dbReference type="ARBA" id="ARBA00005887"/>
    </source>
</evidence>
<dbReference type="InterPro" id="IPR024041">
    <property type="entry name" value="NH4_transpt_AmtB-like_dom"/>
</dbReference>
<feature type="transmembrane region" description="Helical" evidence="8">
    <location>
        <begin position="206"/>
        <end position="225"/>
    </location>
</feature>
<dbReference type="RefSeq" id="WP_009518194.1">
    <property type="nucleotide sequence ID" value="NZ_CCAE010000073.1"/>
</dbReference>
<evidence type="ECO:0000256" key="7">
    <source>
        <dbReference type="ARBA" id="ARBA00023177"/>
    </source>
</evidence>
<keyword evidence="5 8" id="KW-1133">Transmembrane helix</keyword>
<dbReference type="Proteomes" id="UP000028878">
    <property type="component" value="Unassembled WGS sequence"/>
</dbReference>
<name>A0A1L1PTM3_HYDIT</name>
<evidence type="ECO:0000256" key="3">
    <source>
        <dbReference type="ARBA" id="ARBA00022448"/>
    </source>
</evidence>
<comment type="subcellular location">
    <subcellularLocation>
        <location evidence="8">Cell membrane</location>
        <topology evidence="8">Multi-pass membrane protein</topology>
    </subcellularLocation>
    <subcellularLocation>
        <location evidence="1">Membrane</location>
        <topology evidence="1">Multi-pass membrane protein</topology>
    </subcellularLocation>
</comment>
<sequence>MSTNAMPAIQGADTAWMLVSTVLVFLMTMPGIMLFYSGMLRKRNALSIMAQTIAAIGVVTFLWAAVGYSLAFTAGNGWIGGLSKLWAEGLVGPLAGAHPLAPTVPESVFFLFQMAFAIIAFAIVLGATAERMRIGATMLFAALWLLAVYAPIAHWVWHPTGWLASMGHMDFAGGTVVHVVAGASGLAAALACGARRGFGKEPMVPHSLTLTVMGAGLMWAGWFGFNAGSAFEAGTRASGALLVTQVAAGGGALTWGMAEILRRQQMSVLGMATGAIAGLIAITPASGFVGVFGGLCIGAAGAVGCFFAVSHFKRLTGVDDSLDVFALHGVGGLVGTVLTPVFALPGIAPVTATVWVNLTGAVAVMVYAGLMSFLLLKLVQLLIGLRVTAKQEAVGLDLAQHGESAT</sequence>
<dbReference type="Gene3D" id="1.10.3430.10">
    <property type="entry name" value="Ammonium transporter AmtB like domains"/>
    <property type="match status" value="1"/>
</dbReference>
<protein>
    <recommendedName>
        <fullName evidence="8">Ammonium transporter</fullName>
    </recommendedName>
</protein>
<evidence type="ECO:0000256" key="8">
    <source>
        <dbReference type="RuleBase" id="RU362002"/>
    </source>
</evidence>
<dbReference type="InterPro" id="IPR029020">
    <property type="entry name" value="Ammonium/urea_transptr"/>
</dbReference>
<feature type="transmembrane region" description="Helical" evidence="8">
    <location>
        <begin position="15"/>
        <end position="36"/>
    </location>
</feature>
<dbReference type="PANTHER" id="PTHR43029">
    <property type="entry name" value="AMMONIUM TRANSPORTER MEP2"/>
    <property type="match status" value="1"/>
</dbReference>
<keyword evidence="7 8" id="KW-0924">Ammonia transport</keyword>
<keyword evidence="11" id="KW-1185">Reference proteome</keyword>
<accession>A0A1L1PTM3</accession>
<keyword evidence="4 8" id="KW-0812">Transmembrane</keyword>
<dbReference type="SUPFAM" id="SSF111352">
    <property type="entry name" value="Ammonium transporter"/>
    <property type="match status" value="1"/>
</dbReference>
<evidence type="ECO:0000256" key="4">
    <source>
        <dbReference type="ARBA" id="ARBA00022692"/>
    </source>
</evidence>
<keyword evidence="3 8" id="KW-0813">Transport</keyword>
<dbReference type="AlphaFoldDB" id="A0A1L1PTM3"/>
<feature type="domain" description="Ammonium transporter AmtB-like" evidence="9">
    <location>
        <begin position="15"/>
        <end position="405"/>
    </location>
</feature>
<dbReference type="GO" id="GO:0008519">
    <property type="term" value="F:ammonium channel activity"/>
    <property type="evidence" value="ECO:0007669"/>
    <property type="project" value="InterPro"/>
</dbReference>
<feature type="transmembrane region" description="Helical" evidence="8">
    <location>
        <begin position="324"/>
        <end position="348"/>
    </location>
</feature>
<dbReference type="EMBL" id="CCAE010000073">
    <property type="protein sequence ID" value="CDN90277.1"/>
    <property type="molecule type" value="Genomic_DNA"/>
</dbReference>